<feature type="transmembrane region" description="Helical" evidence="5">
    <location>
        <begin position="63"/>
        <end position="84"/>
    </location>
</feature>
<sequence length="385" mass="43019">MGAFLSSILAPIALPLGSFLAIPMFSSWSTGLNLIFLSVAWTTIAASYSPLQLELVAPFVLRLSLYIIPSLIFLIFDIGVPSLAVEFKSQGKWGIPSNQRGGTRAVRRVVVWSCANVLLMVALQAGIEFIVTDVLQMRSLLRIKGSKWGLNHLPNPWTMVKHGSIAFVLRNILQYYIHTHLLHSPTGGVLSTLHQNWHHSIRIPYSFVANYDHPICHLLHRFLPLYLPAIALRMHILTYLIMIGLFSLEETFVYSGYNVLPSTIMLRGMARRADAHMMSEGEGNYGCLGVLDWCHGTTLGKDVVEDLKAEMEKHNVEAKAGKAMDEAGNAANGLASRLGRSKKVLDYRPVCTAPIERPTMTSRKQRPNVHFWTVSDSLARYKVLW</sequence>
<evidence type="ECO:0000256" key="1">
    <source>
        <dbReference type="ARBA" id="ARBA00004370"/>
    </source>
</evidence>
<dbReference type="InterPro" id="IPR050307">
    <property type="entry name" value="Sterol_Desaturase_Related"/>
</dbReference>
<evidence type="ECO:0000313" key="8">
    <source>
        <dbReference type="Proteomes" id="UP000624244"/>
    </source>
</evidence>
<feature type="domain" description="Fatty acid hydroxylase" evidence="6">
    <location>
        <begin position="165"/>
        <end position="297"/>
    </location>
</feature>
<reference evidence="7" key="1">
    <citation type="submission" date="2019-11" db="EMBL/GenBank/DDBJ databases">
        <title>Bipolaris sorokiniana Genome sequencing.</title>
        <authorList>
            <person name="Wang H."/>
        </authorList>
    </citation>
    <scope>NUCLEOTIDE SEQUENCE</scope>
</reference>
<accession>A0A8H5ZAR5</accession>
<gene>
    <name evidence="7" type="ORF">GGP41_001309</name>
</gene>
<keyword evidence="3 5" id="KW-1133">Transmembrane helix</keyword>
<dbReference type="GO" id="GO:0005506">
    <property type="term" value="F:iron ion binding"/>
    <property type="evidence" value="ECO:0007669"/>
    <property type="project" value="InterPro"/>
</dbReference>
<dbReference type="GO" id="GO:0016491">
    <property type="term" value="F:oxidoreductase activity"/>
    <property type="evidence" value="ECO:0007669"/>
    <property type="project" value="InterPro"/>
</dbReference>
<keyword evidence="2 5" id="KW-0812">Transmembrane</keyword>
<feature type="transmembrane region" description="Helical" evidence="5">
    <location>
        <begin position="109"/>
        <end position="135"/>
    </location>
</feature>
<name>A0A8H5ZAR5_COCSA</name>
<dbReference type="EMBL" id="WNKQ01000020">
    <property type="protein sequence ID" value="KAF5845184.1"/>
    <property type="molecule type" value="Genomic_DNA"/>
</dbReference>
<comment type="caution">
    <text evidence="7">The sequence shown here is derived from an EMBL/GenBank/DDBJ whole genome shotgun (WGS) entry which is preliminary data.</text>
</comment>
<protein>
    <recommendedName>
        <fullName evidence="6">Fatty acid hydroxylase domain-containing protein</fullName>
    </recommendedName>
</protein>
<dbReference type="PANTHER" id="PTHR11863">
    <property type="entry name" value="STEROL DESATURASE"/>
    <property type="match status" value="1"/>
</dbReference>
<dbReference type="Proteomes" id="UP000624244">
    <property type="component" value="Unassembled WGS sequence"/>
</dbReference>
<evidence type="ECO:0000256" key="5">
    <source>
        <dbReference type="SAM" id="Phobius"/>
    </source>
</evidence>
<keyword evidence="4 5" id="KW-0472">Membrane</keyword>
<dbReference type="InterPro" id="IPR006694">
    <property type="entry name" value="Fatty_acid_hydroxylase"/>
</dbReference>
<feature type="transmembrane region" description="Helical" evidence="5">
    <location>
        <begin position="31"/>
        <end position="51"/>
    </location>
</feature>
<proteinExistence type="predicted"/>
<dbReference type="AlphaFoldDB" id="A0A8H5ZAR5"/>
<evidence type="ECO:0000259" key="6">
    <source>
        <dbReference type="Pfam" id="PF04116"/>
    </source>
</evidence>
<organism evidence="7 8">
    <name type="scientific">Cochliobolus sativus</name>
    <name type="common">Common root rot and spot blotch fungus</name>
    <name type="synonym">Bipolaris sorokiniana</name>
    <dbReference type="NCBI Taxonomy" id="45130"/>
    <lineage>
        <taxon>Eukaryota</taxon>
        <taxon>Fungi</taxon>
        <taxon>Dikarya</taxon>
        <taxon>Ascomycota</taxon>
        <taxon>Pezizomycotina</taxon>
        <taxon>Dothideomycetes</taxon>
        <taxon>Pleosporomycetidae</taxon>
        <taxon>Pleosporales</taxon>
        <taxon>Pleosporineae</taxon>
        <taxon>Pleosporaceae</taxon>
        <taxon>Bipolaris</taxon>
    </lineage>
</organism>
<dbReference type="GO" id="GO:0008610">
    <property type="term" value="P:lipid biosynthetic process"/>
    <property type="evidence" value="ECO:0007669"/>
    <property type="project" value="InterPro"/>
</dbReference>
<evidence type="ECO:0000256" key="3">
    <source>
        <dbReference type="ARBA" id="ARBA00022989"/>
    </source>
</evidence>
<dbReference type="GO" id="GO:0016020">
    <property type="term" value="C:membrane"/>
    <property type="evidence" value="ECO:0007669"/>
    <property type="project" value="UniProtKB-SubCell"/>
</dbReference>
<dbReference type="Pfam" id="PF04116">
    <property type="entry name" value="FA_hydroxylase"/>
    <property type="match status" value="1"/>
</dbReference>
<comment type="subcellular location">
    <subcellularLocation>
        <location evidence="1">Membrane</location>
    </subcellularLocation>
</comment>
<evidence type="ECO:0000313" key="7">
    <source>
        <dbReference type="EMBL" id="KAF5845184.1"/>
    </source>
</evidence>
<evidence type="ECO:0000256" key="2">
    <source>
        <dbReference type="ARBA" id="ARBA00022692"/>
    </source>
</evidence>
<evidence type="ECO:0000256" key="4">
    <source>
        <dbReference type="ARBA" id="ARBA00023136"/>
    </source>
</evidence>